<gene>
    <name evidence="2" type="ORF">CLAFUR5_01340</name>
</gene>
<reference evidence="2" key="1">
    <citation type="submission" date="2021-12" db="EMBL/GenBank/DDBJ databases">
        <authorList>
            <person name="Zaccaron A."/>
            <person name="Stergiopoulos I."/>
        </authorList>
    </citation>
    <scope>NUCLEOTIDE SEQUENCE</scope>
    <source>
        <strain evidence="2">Race5_Kim</strain>
    </source>
</reference>
<proteinExistence type="predicted"/>
<feature type="transmembrane region" description="Helical" evidence="1">
    <location>
        <begin position="44"/>
        <end position="63"/>
    </location>
</feature>
<feature type="transmembrane region" description="Helical" evidence="1">
    <location>
        <begin position="183"/>
        <end position="205"/>
    </location>
</feature>
<dbReference type="OrthoDB" id="71600at2759"/>
<sequence length="291" mass="32520">MASFKPNRRQFITILSIIYLLTLTILAAYALHLSNFYSLPIPNVHTALTVALPPLAGIAIELLTSFQNRLTSKWQLQTSKIFQTVNVFFLIYETVLATLAGTHISPLGGLWCPLHDKWMEMFKTKDGVNVARIQDALQCCGFKGVQDMAFPFPDHSHGSDACVVRYERDEACIEPWRTMERKVAIILLVVPVAVFLWKVALFVALEGGDAGWLPSAIRLPRDGEGSGEARIRPAITFRDVEEEGEADSLREEVTRLNQDSNLATHVVGNSSRVRPSPLIQQESGENMWARD</sequence>
<organism evidence="2 3">
    <name type="scientific">Passalora fulva</name>
    <name type="common">Tomato leaf mold</name>
    <name type="synonym">Cladosporium fulvum</name>
    <dbReference type="NCBI Taxonomy" id="5499"/>
    <lineage>
        <taxon>Eukaryota</taxon>
        <taxon>Fungi</taxon>
        <taxon>Dikarya</taxon>
        <taxon>Ascomycota</taxon>
        <taxon>Pezizomycotina</taxon>
        <taxon>Dothideomycetes</taxon>
        <taxon>Dothideomycetidae</taxon>
        <taxon>Mycosphaerellales</taxon>
        <taxon>Mycosphaerellaceae</taxon>
        <taxon>Fulvia</taxon>
    </lineage>
</organism>
<name>A0A9Q8P4A6_PASFU</name>
<keyword evidence="1" id="KW-1133">Transmembrane helix</keyword>
<feature type="transmembrane region" description="Helical" evidence="1">
    <location>
        <begin position="12"/>
        <end position="32"/>
    </location>
</feature>
<dbReference type="GeneID" id="71981218"/>
<reference evidence="2" key="2">
    <citation type="journal article" date="2022" name="Microb. Genom.">
        <title>A chromosome-scale genome assembly of the tomato pathogen Cladosporium fulvum reveals a compartmentalized genome architecture and the presence of a dispensable chromosome.</title>
        <authorList>
            <person name="Zaccaron A.Z."/>
            <person name="Chen L.H."/>
            <person name="Samaras A."/>
            <person name="Stergiopoulos I."/>
        </authorList>
    </citation>
    <scope>NUCLEOTIDE SEQUENCE</scope>
    <source>
        <strain evidence="2">Race5_Kim</strain>
    </source>
</reference>
<evidence type="ECO:0000256" key="1">
    <source>
        <dbReference type="SAM" id="Phobius"/>
    </source>
</evidence>
<dbReference type="RefSeq" id="XP_047757251.1">
    <property type="nucleotide sequence ID" value="XM_047900488.1"/>
</dbReference>
<keyword evidence="3" id="KW-1185">Reference proteome</keyword>
<keyword evidence="1" id="KW-0472">Membrane</keyword>
<evidence type="ECO:0000313" key="2">
    <source>
        <dbReference type="EMBL" id="UJO12885.1"/>
    </source>
</evidence>
<evidence type="ECO:0000313" key="3">
    <source>
        <dbReference type="Proteomes" id="UP000756132"/>
    </source>
</evidence>
<dbReference type="KEGG" id="ffu:CLAFUR5_01340"/>
<dbReference type="Proteomes" id="UP000756132">
    <property type="component" value="Chromosome 1"/>
</dbReference>
<dbReference type="EMBL" id="CP090163">
    <property type="protein sequence ID" value="UJO12885.1"/>
    <property type="molecule type" value="Genomic_DNA"/>
</dbReference>
<dbReference type="AlphaFoldDB" id="A0A9Q8P4A6"/>
<dbReference type="OMA" id="RDMAWPF"/>
<keyword evidence="1" id="KW-0812">Transmembrane</keyword>
<protein>
    <submittedName>
        <fullName evidence="2">Uncharacterized protein</fullName>
    </submittedName>
</protein>
<accession>A0A9Q8P4A6</accession>